<evidence type="ECO:0000313" key="2">
    <source>
        <dbReference type="EMBL" id="KPL84161.1"/>
    </source>
</evidence>
<comment type="caution">
    <text evidence="2">The sequence shown here is derived from an EMBL/GenBank/DDBJ whole genome shotgun (WGS) entry which is preliminary data.</text>
</comment>
<reference evidence="2 3" key="1">
    <citation type="submission" date="2015-07" db="EMBL/GenBank/DDBJ databases">
        <title>Whole genome sequence of Thermanaerothrix daxensis DSM 23592.</title>
        <authorList>
            <person name="Hemp J."/>
            <person name="Ward L.M."/>
            <person name="Pace L.A."/>
            <person name="Fischer W.W."/>
        </authorList>
    </citation>
    <scope>NUCLEOTIDE SEQUENCE [LARGE SCALE GENOMIC DNA]</scope>
    <source>
        <strain evidence="2 3">GNS-1</strain>
    </source>
</reference>
<organism evidence="2 3">
    <name type="scientific">Thermanaerothrix daxensis</name>
    <dbReference type="NCBI Taxonomy" id="869279"/>
    <lineage>
        <taxon>Bacteria</taxon>
        <taxon>Bacillati</taxon>
        <taxon>Chloroflexota</taxon>
        <taxon>Anaerolineae</taxon>
        <taxon>Anaerolineales</taxon>
        <taxon>Anaerolineaceae</taxon>
        <taxon>Thermanaerothrix</taxon>
    </lineage>
</organism>
<proteinExistence type="predicted"/>
<feature type="region of interest" description="Disordered" evidence="1">
    <location>
        <begin position="37"/>
        <end position="71"/>
    </location>
</feature>
<gene>
    <name evidence="2" type="ORF">SE15_03065</name>
</gene>
<dbReference type="EMBL" id="LGKO01000002">
    <property type="protein sequence ID" value="KPL84161.1"/>
    <property type="molecule type" value="Genomic_DNA"/>
</dbReference>
<evidence type="ECO:0000256" key="1">
    <source>
        <dbReference type="SAM" id="MobiDB-lite"/>
    </source>
</evidence>
<dbReference type="AlphaFoldDB" id="A0A0P6YGR0"/>
<name>A0A0P6YGR0_9CHLR</name>
<sequence length="71" mass="7922">MADVERKAPAGIGLPDNKKKTTEFDLKRLFFETEEGISHLSPQRDEGLPRLRRVVHPNPPAHGGRRAAVPL</sequence>
<protein>
    <submittedName>
        <fullName evidence="2">Uncharacterized protein</fullName>
    </submittedName>
</protein>
<dbReference type="Proteomes" id="UP000050544">
    <property type="component" value="Unassembled WGS sequence"/>
</dbReference>
<keyword evidence="3" id="KW-1185">Reference proteome</keyword>
<accession>A0A0P6YGR0</accession>
<evidence type="ECO:0000313" key="3">
    <source>
        <dbReference type="Proteomes" id="UP000050544"/>
    </source>
</evidence>